<comment type="similarity">
    <text evidence="7">Belongs to the DNA polymerase HolA subunit family.</text>
</comment>
<dbReference type="InterPro" id="IPR048466">
    <property type="entry name" value="DNA_pol3_delta-like_C"/>
</dbReference>
<dbReference type="SUPFAM" id="SSF48019">
    <property type="entry name" value="post-AAA+ oligomerization domain-like"/>
    <property type="match status" value="1"/>
</dbReference>
<organism evidence="11 12">
    <name type="scientific">Bergeyella cardium</name>
    <dbReference type="NCBI Taxonomy" id="1585976"/>
    <lineage>
        <taxon>Bacteria</taxon>
        <taxon>Pseudomonadati</taxon>
        <taxon>Bacteroidota</taxon>
        <taxon>Flavobacteriia</taxon>
        <taxon>Flavobacteriales</taxon>
        <taxon>Weeksellaceae</taxon>
        <taxon>Bergeyella</taxon>
    </lineage>
</organism>
<feature type="domain" description="DNA polymerase III delta N-terminal" evidence="9">
    <location>
        <begin position="20"/>
        <end position="132"/>
    </location>
</feature>
<dbReference type="PANTHER" id="PTHR34388">
    <property type="entry name" value="DNA POLYMERASE III SUBUNIT DELTA"/>
    <property type="match status" value="1"/>
</dbReference>
<dbReference type="GO" id="GO:0003677">
    <property type="term" value="F:DNA binding"/>
    <property type="evidence" value="ECO:0007669"/>
    <property type="project" value="InterPro"/>
</dbReference>
<dbReference type="Pfam" id="PF06144">
    <property type="entry name" value="DNA_pol3_delta"/>
    <property type="match status" value="1"/>
</dbReference>
<evidence type="ECO:0000256" key="8">
    <source>
        <dbReference type="ARBA" id="ARBA00049244"/>
    </source>
</evidence>
<dbReference type="EMBL" id="CP029149">
    <property type="protein sequence ID" value="QHN65801.1"/>
    <property type="molecule type" value="Genomic_DNA"/>
</dbReference>
<evidence type="ECO:0000256" key="4">
    <source>
        <dbReference type="ARBA" id="ARBA00022695"/>
    </source>
</evidence>
<dbReference type="InterPro" id="IPR010372">
    <property type="entry name" value="DNA_pol3_delta_N"/>
</dbReference>
<dbReference type="RefSeq" id="WP_120489168.1">
    <property type="nucleotide sequence ID" value="NZ_CP029149.1"/>
</dbReference>
<dbReference type="OrthoDB" id="1172326at2"/>
<evidence type="ECO:0000256" key="3">
    <source>
        <dbReference type="ARBA" id="ARBA00022679"/>
    </source>
</evidence>
<dbReference type="InterPro" id="IPR008921">
    <property type="entry name" value="DNA_pol3_clamp-load_cplx_C"/>
</dbReference>
<keyword evidence="12" id="KW-1185">Reference proteome</keyword>
<feature type="domain" description="DNA polymerase III delta subunit-like C-terminal" evidence="10">
    <location>
        <begin position="211"/>
        <end position="319"/>
    </location>
</feature>
<keyword evidence="6" id="KW-0239">DNA-directed DNA polymerase</keyword>
<dbReference type="InterPro" id="IPR005790">
    <property type="entry name" value="DNA_polIII_delta"/>
</dbReference>
<dbReference type="InterPro" id="IPR027417">
    <property type="entry name" value="P-loop_NTPase"/>
</dbReference>
<sequence>MKELESLVKNIKNKEILPIYFLHGAEPYFIDQLVKVIEDEVLSEDERDFNQTVVYGKDTSYPEVLSLARQFPMMGERQVIIVKEAQDLRLTETETEALIQYAQNPIPSTVLVFAHKNKKLDGKKKKLNAALKPYLFLSEEVRDYELPKLIQQELQKMGIKTAPNISNLLAEYMGNDLSRIFNELNKVKIILKDGEVLDEKLVERYIGISKEYNVFELQNAIALKDVTKAFKIAYFMGKNEKENPIISIVSVLFSFFSKVIIYHTLADKSKASVATALGINPFFVKDYQASAGLYPLKYATRIITLLREIDMKSKGLGANQTSDGELLKELVYKIINIDKIKVKV</sequence>
<evidence type="ECO:0000259" key="9">
    <source>
        <dbReference type="Pfam" id="PF06144"/>
    </source>
</evidence>
<evidence type="ECO:0000256" key="5">
    <source>
        <dbReference type="ARBA" id="ARBA00022705"/>
    </source>
</evidence>
<protein>
    <recommendedName>
        <fullName evidence="2">DNA polymerase III subunit delta</fullName>
        <ecNumber evidence="1">2.7.7.7</ecNumber>
    </recommendedName>
</protein>
<keyword evidence="5" id="KW-0235">DNA replication</keyword>
<comment type="catalytic activity">
    <reaction evidence="8">
        <text>DNA(n) + a 2'-deoxyribonucleoside 5'-triphosphate = DNA(n+1) + diphosphate</text>
        <dbReference type="Rhea" id="RHEA:22508"/>
        <dbReference type="Rhea" id="RHEA-COMP:17339"/>
        <dbReference type="Rhea" id="RHEA-COMP:17340"/>
        <dbReference type="ChEBI" id="CHEBI:33019"/>
        <dbReference type="ChEBI" id="CHEBI:61560"/>
        <dbReference type="ChEBI" id="CHEBI:173112"/>
        <dbReference type="EC" id="2.7.7.7"/>
    </reaction>
</comment>
<evidence type="ECO:0000259" key="10">
    <source>
        <dbReference type="Pfam" id="PF21694"/>
    </source>
</evidence>
<dbReference type="Gene3D" id="1.20.272.10">
    <property type="match status" value="1"/>
</dbReference>
<evidence type="ECO:0000256" key="7">
    <source>
        <dbReference type="ARBA" id="ARBA00034754"/>
    </source>
</evidence>
<evidence type="ECO:0000256" key="6">
    <source>
        <dbReference type="ARBA" id="ARBA00022932"/>
    </source>
</evidence>
<name>A0A6P1QY36_9FLAO</name>
<evidence type="ECO:0000256" key="2">
    <source>
        <dbReference type="ARBA" id="ARBA00017703"/>
    </source>
</evidence>
<dbReference type="Pfam" id="PF21694">
    <property type="entry name" value="DNA_pol3_delta_C"/>
    <property type="match status" value="1"/>
</dbReference>
<dbReference type="Gene3D" id="3.40.50.300">
    <property type="entry name" value="P-loop containing nucleotide triphosphate hydrolases"/>
    <property type="match status" value="1"/>
</dbReference>
<evidence type="ECO:0000313" key="12">
    <source>
        <dbReference type="Proteomes" id="UP000464318"/>
    </source>
</evidence>
<evidence type="ECO:0000313" key="11">
    <source>
        <dbReference type="EMBL" id="QHN65801.1"/>
    </source>
</evidence>
<dbReference type="KEGG" id="bcad:DBX24_07880"/>
<dbReference type="GO" id="GO:0009360">
    <property type="term" value="C:DNA polymerase III complex"/>
    <property type="evidence" value="ECO:0007669"/>
    <property type="project" value="InterPro"/>
</dbReference>
<dbReference type="Gene3D" id="1.10.8.60">
    <property type="match status" value="1"/>
</dbReference>
<dbReference type="PANTHER" id="PTHR34388:SF1">
    <property type="entry name" value="DNA POLYMERASE III SUBUNIT DELTA"/>
    <property type="match status" value="1"/>
</dbReference>
<evidence type="ECO:0000256" key="1">
    <source>
        <dbReference type="ARBA" id="ARBA00012417"/>
    </source>
</evidence>
<dbReference type="EC" id="2.7.7.7" evidence="1"/>
<proteinExistence type="inferred from homology"/>
<dbReference type="Proteomes" id="UP000464318">
    <property type="component" value="Chromosome"/>
</dbReference>
<dbReference type="SUPFAM" id="SSF52540">
    <property type="entry name" value="P-loop containing nucleoside triphosphate hydrolases"/>
    <property type="match status" value="1"/>
</dbReference>
<keyword evidence="4 11" id="KW-0548">Nucleotidyltransferase</keyword>
<dbReference type="NCBIfam" id="TIGR01128">
    <property type="entry name" value="holA"/>
    <property type="match status" value="1"/>
</dbReference>
<dbReference type="AlphaFoldDB" id="A0A6P1QY36"/>
<dbReference type="GO" id="GO:0006261">
    <property type="term" value="P:DNA-templated DNA replication"/>
    <property type="evidence" value="ECO:0007669"/>
    <property type="project" value="TreeGrafter"/>
</dbReference>
<gene>
    <name evidence="11" type="primary">holA</name>
    <name evidence="11" type="ORF">DBX24_07880</name>
</gene>
<reference evidence="11 12" key="1">
    <citation type="submission" date="2018-04" db="EMBL/GenBank/DDBJ databases">
        <title>Characteristic and Complete Genome Sequencing of A Novel Member of Infective Endocarditis Causative Bacteria: Bergeyella cardium QL-PH.</title>
        <authorList>
            <person name="Pan H."/>
            <person name="Sun E."/>
            <person name="Zhang Y."/>
        </authorList>
    </citation>
    <scope>NUCLEOTIDE SEQUENCE [LARGE SCALE GENOMIC DNA]</scope>
    <source>
        <strain evidence="11 12">HPQL</strain>
    </source>
</reference>
<keyword evidence="3 11" id="KW-0808">Transferase</keyword>
<dbReference type="GO" id="GO:0003887">
    <property type="term" value="F:DNA-directed DNA polymerase activity"/>
    <property type="evidence" value="ECO:0007669"/>
    <property type="project" value="UniProtKB-KW"/>
</dbReference>
<accession>A0A6P1QY36</accession>